<evidence type="ECO:0000313" key="1">
    <source>
        <dbReference type="EMBL" id="ROT41387.1"/>
    </source>
</evidence>
<dbReference type="GeneID" id="39575084"/>
<dbReference type="EMBL" id="ML119052">
    <property type="protein sequence ID" value="ROT41387.1"/>
    <property type="molecule type" value="Genomic_DNA"/>
</dbReference>
<accession>A0A3N2Q3U8</accession>
<name>A0A3N2Q3U8_SODAK</name>
<gene>
    <name evidence="1" type="ORF">SODALDRAFT_118291</name>
</gene>
<dbReference type="Proteomes" id="UP000272025">
    <property type="component" value="Unassembled WGS sequence"/>
</dbReference>
<reference evidence="1 2" key="1">
    <citation type="journal article" date="2018" name="Mol. Ecol.">
        <title>The obligate alkalophilic soda-lake fungus Sodiomyces alkalinus has shifted to a protein diet.</title>
        <authorList>
            <person name="Grum-Grzhimaylo A.A."/>
            <person name="Falkoski D.L."/>
            <person name="van den Heuvel J."/>
            <person name="Valero-Jimenez C.A."/>
            <person name="Min B."/>
            <person name="Choi I.G."/>
            <person name="Lipzen A."/>
            <person name="Daum C.G."/>
            <person name="Aanen D.K."/>
            <person name="Tsang A."/>
            <person name="Henrissat B."/>
            <person name="Bilanenko E.N."/>
            <person name="de Vries R.P."/>
            <person name="van Kan J.A.L."/>
            <person name="Grigoriev I.V."/>
            <person name="Debets A.J.M."/>
        </authorList>
    </citation>
    <scope>NUCLEOTIDE SEQUENCE [LARGE SCALE GENOMIC DNA]</scope>
    <source>
        <strain evidence="1 2">F11</strain>
    </source>
</reference>
<proteinExistence type="predicted"/>
<dbReference type="RefSeq" id="XP_028469193.1">
    <property type="nucleotide sequence ID" value="XM_028606606.1"/>
</dbReference>
<sequence length="73" mass="8743">MACHSNHRRPRSGFTRLTGILWEKRGLRMDIRELNWEWRRRLDPRATQQATLLITTPMALVRCSGVRWFCFVS</sequence>
<dbReference type="AlphaFoldDB" id="A0A3N2Q3U8"/>
<organism evidence="1 2">
    <name type="scientific">Sodiomyces alkalinus (strain CBS 110278 / VKM F-3762 / F11)</name>
    <name type="common">Alkaliphilic filamentous fungus</name>
    <dbReference type="NCBI Taxonomy" id="1314773"/>
    <lineage>
        <taxon>Eukaryota</taxon>
        <taxon>Fungi</taxon>
        <taxon>Dikarya</taxon>
        <taxon>Ascomycota</taxon>
        <taxon>Pezizomycotina</taxon>
        <taxon>Sordariomycetes</taxon>
        <taxon>Hypocreomycetidae</taxon>
        <taxon>Glomerellales</taxon>
        <taxon>Plectosphaerellaceae</taxon>
        <taxon>Sodiomyces</taxon>
    </lineage>
</organism>
<evidence type="ECO:0000313" key="2">
    <source>
        <dbReference type="Proteomes" id="UP000272025"/>
    </source>
</evidence>
<keyword evidence="2" id="KW-1185">Reference proteome</keyword>
<protein>
    <submittedName>
        <fullName evidence="1">Uncharacterized protein</fullName>
    </submittedName>
</protein>